<dbReference type="EMBL" id="CCKQ01003337">
    <property type="protein sequence ID" value="CDW74459.1"/>
    <property type="molecule type" value="Genomic_DNA"/>
</dbReference>
<gene>
    <name evidence="1" type="primary">Contig3771.g4029</name>
    <name evidence="1" type="ORF">STYLEM_3439</name>
</gene>
<protein>
    <submittedName>
        <fullName evidence="1">Uncharacterized protein</fullName>
    </submittedName>
</protein>
<dbReference type="Proteomes" id="UP000039865">
    <property type="component" value="Unassembled WGS sequence"/>
</dbReference>
<sequence length="643" mass="76101">MDDDVAYSSDPEAIDFNEDILLDLEKTELDLELDEIDKNVESYYKVFDTNLIEQAKLSNEKFIKEMKKYDMKPVEEYQSFFNNYLISDQYLTPQRALQLVDMHENLYFKCMMIQELNGNDQFSQEYVETFINLSKQAADSIKLNVQKMPPKFRDELIIFAIRFQKYDAVSAELFLTYTLRKENQDLLLSAPGTVALILFMALQPHKMHYKMLKIIHQDPVGLIEIPLIFEFLVKNIKKSPFDMINNKERMENEEIIDNFISKLINKHYDDDDSFKQMYTNYLKCYLKYYQYQPKEEVAIFLVQNWSSYIKSNPDPQYTVNYLLQYIFSRQNDQLSSQIKALLPKILDDLLEIQQKNEPDKMKILVQKGLETTDIEKFCSLLQLLLASKIQNNEICEIAIKNYLKNKNKMEITLGSINKIHKYFYAHSDIYETREILKDLEMQFNQNLSSMEPAKIKTYLNVILGCATVFTRYQSKLFNPIIDESIRSNHVELTNKWSVEDAVWVTKKLVSIGITKSLHILDDYIYDKISTNYIQYQEKPDIIHEYIKTIYSRKKIEKSSAKKFLLLINQFIEVINIDPIIQDDVRKAVGKIEDSLTSSWTEERKLLKKIIDNNNEFFNQPQLQMQAKLEEDEMQDKIIRDLLK</sequence>
<evidence type="ECO:0000313" key="2">
    <source>
        <dbReference type="Proteomes" id="UP000039865"/>
    </source>
</evidence>
<reference evidence="1 2" key="1">
    <citation type="submission" date="2014-06" db="EMBL/GenBank/DDBJ databases">
        <authorList>
            <person name="Swart Estienne"/>
        </authorList>
    </citation>
    <scope>NUCLEOTIDE SEQUENCE [LARGE SCALE GENOMIC DNA]</scope>
    <source>
        <strain evidence="1 2">130c</strain>
    </source>
</reference>
<proteinExistence type="predicted"/>
<dbReference type="InParanoid" id="A0A078A100"/>
<evidence type="ECO:0000313" key="1">
    <source>
        <dbReference type="EMBL" id="CDW74459.1"/>
    </source>
</evidence>
<accession>A0A078A100</accession>
<dbReference type="AlphaFoldDB" id="A0A078A100"/>
<name>A0A078A100_STYLE</name>
<organism evidence="1 2">
    <name type="scientific">Stylonychia lemnae</name>
    <name type="common">Ciliate</name>
    <dbReference type="NCBI Taxonomy" id="5949"/>
    <lineage>
        <taxon>Eukaryota</taxon>
        <taxon>Sar</taxon>
        <taxon>Alveolata</taxon>
        <taxon>Ciliophora</taxon>
        <taxon>Intramacronucleata</taxon>
        <taxon>Spirotrichea</taxon>
        <taxon>Stichotrichia</taxon>
        <taxon>Sporadotrichida</taxon>
        <taxon>Oxytrichidae</taxon>
        <taxon>Stylonychinae</taxon>
        <taxon>Stylonychia</taxon>
    </lineage>
</organism>
<keyword evidence="2" id="KW-1185">Reference proteome</keyword>